<evidence type="ECO:0000259" key="2">
    <source>
        <dbReference type="Pfam" id="PF09444"/>
    </source>
</evidence>
<dbReference type="OrthoDB" id="5597711at2759"/>
<gene>
    <name evidence="3" type="ORF">AMAG_08267</name>
</gene>
<feature type="compositionally biased region" description="Polar residues" evidence="1">
    <location>
        <begin position="1"/>
        <end position="11"/>
    </location>
</feature>
<feature type="region of interest" description="Disordered" evidence="1">
    <location>
        <begin position="312"/>
        <end position="403"/>
    </location>
</feature>
<feature type="region of interest" description="Disordered" evidence="1">
    <location>
        <begin position="1003"/>
        <end position="1056"/>
    </location>
</feature>
<feature type="region of interest" description="Disordered" evidence="1">
    <location>
        <begin position="659"/>
        <end position="684"/>
    </location>
</feature>
<feature type="compositionally biased region" description="Basic and acidic residues" evidence="1">
    <location>
        <begin position="128"/>
        <end position="141"/>
    </location>
</feature>
<feature type="compositionally biased region" description="Acidic residues" evidence="1">
    <location>
        <begin position="43"/>
        <end position="52"/>
    </location>
</feature>
<evidence type="ECO:0000256" key="1">
    <source>
        <dbReference type="SAM" id="MobiDB-lite"/>
    </source>
</evidence>
<feature type="region of interest" description="Disordered" evidence="1">
    <location>
        <begin position="910"/>
        <end position="953"/>
    </location>
</feature>
<feature type="compositionally biased region" description="Basic residues" evidence="1">
    <location>
        <begin position="847"/>
        <end position="857"/>
    </location>
</feature>
<feature type="compositionally biased region" description="Gly residues" evidence="1">
    <location>
        <begin position="935"/>
        <end position="944"/>
    </location>
</feature>
<feature type="domain" description="DNA replication checkpoint mediator MRC1" evidence="2">
    <location>
        <begin position="728"/>
        <end position="876"/>
    </location>
</feature>
<proteinExistence type="predicted"/>
<feature type="compositionally biased region" description="Polar residues" evidence="1">
    <location>
        <begin position="1003"/>
        <end position="1020"/>
    </location>
</feature>
<evidence type="ECO:0000313" key="4">
    <source>
        <dbReference type="Proteomes" id="UP000054350"/>
    </source>
</evidence>
<feature type="compositionally biased region" description="Pro residues" evidence="1">
    <location>
        <begin position="67"/>
        <end position="79"/>
    </location>
</feature>
<feature type="compositionally biased region" description="Low complexity" evidence="1">
    <location>
        <begin position="242"/>
        <end position="257"/>
    </location>
</feature>
<feature type="region of interest" description="Disordered" evidence="1">
    <location>
        <begin position="37"/>
        <end position="79"/>
    </location>
</feature>
<feature type="compositionally biased region" description="Low complexity" evidence="1">
    <location>
        <begin position="114"/>
        <end position="123"/>
    </location>
</feature>
<dbReference type="STRING" id="578462.A0A0L0SL45"/>
<dbReference type="PANTHER" id="PTHR35711:SF1">
    <property type="entry name" value="ECTODERMAL, ISOFORM F"/>
    <property type="match status" value="1"/>
</dbReference>
<dbReference type="Pfam" id="PF09444">
    <property type="entry name" value="MRC1"/>
    <property type="match status" value="1"/>
</dbReference>
<dbReference type="Proteomes" id="UP000054350">
    <property type="component" value="Unassembled WGS sequence"/>
</dbReference>
<feature type="region of interest" description="Disordered" evidence="1">
    <location>
        <begin position="415"/>
        <end position="540"/>
    </location>
</feature>
<organism evidence="3 4">
    <name type="scientific">Allomyces macrogynus (strain ATCC 38327)</name>
    <name type="common">Allomyces javanicus var. macrogynus</name>
    <dbReference type="NCBI Taxonomy" id="578462"/>
    <lineage>
        <taxon>Eukaryota</taxon>
        <taxon>Fungi</taxon>
        <taxon>Fungi incertae sedis</taxon>
        <taxon>Blastocladiomycota</taxon>
        <taxon>Blastocladiomycetes</taxon>
        <taxon>Blastocladiales</taxon>
        <taxon>Blastocladiaceae</taxon>
        <taxon>Allomyces</taxon>
    </lineage>
</organism>
<accession>A0A0L0SL45</accession>
<reference evidence="4" key="2">
    <citation type="submission" date="2009-11" db="EMBL/GenBank/DDBJ databases">
        <title>The Genome Sequence of Allomyces macrogynus strain ATCC 38327.</title>
        <authorList>
            <consortium name="The Broad Institute Genome Sequencing Platform"/>
            <person name="Russ C."/>
            <person name="Cuomo C."/>
            <person name="Shea T."/>
            <person name="Young S.K."/>
            <person name="Zeng Q."/>
            <person name="Koehrsen M."/>
            <person name="Haas B."/>
            <person name="Borodovsky M."/>
            <person name="Guigo R."/>
            <person name="Alvarado L."/>
            <person name="Berlin A."/>
            <person name="Borenstein D."/>
            <person name="Chen Z."/>
            <person name="Engels R."/>
            <person name="Freedman E."/>
            <person name="Gellesch M."/>
            <person name="Goldberg J."/>
            <person name="Griggs A."/>
            <person name="Gujja S."/>
            <person name="Heiman D."/>
            <person name="Hepburn T."/>
            <person name="Howarth C."/>
            <person name="Jen D."/>
            <person name="Larson L."/>
            <person name="Lewis B."/>
            <person name="Mehta T."/>
            <person name="Park D."/>
            <person name="Pearson M."/>
            <person name="Roberts A."/>
            <person name="Saif S."/>
            <person name="Shenoy N."/>
            <person name="Sisk P."/>
            <person name="Stolte C."/>
            <person name="Sykes S."/>
            <person name="Walk T."/>
            <person name="White J."/>
            <person name="Yandava C."/>
            <person name="Burger G."/>
            <person name="Gray M.W."/>
            <person name="Holland P.W.H."/>
            <person name="King N."/>
            <person name="Lang F.B.F."/>
            <person name="Roger A.J."/>
            <person name="Ruiz-Trillo I."/>
            <person name="Lander E."/>
            <person name="Nusbaum C."/>
        </authorList>
    </citation>
    <scope>NUCLEOTIDE SEQUENCE [LARGE SCALE GENOMIC DNA]</scope>
    <source>
        <strain evidence="4">ATCC 38327</strain>
    </source>
</reference>
<feature type="compositionally biased region" description="Polar residues" evidence="1">
    <location>
        <begin position="1030"/>
        <end position="1040"/>
    </location>
</feature>
<name>A0A0L0SL45_ALLM3</name>
<feature type="compositionally biased region" description="Pro residues" evidence="1">
    <location>
        <begin position="317"/>
        <end position="336"/>
    </location>
</feature>
<feature type="compositionally biased region" description="Acidic residues" evidence="1">
    <location>
        <begin position="339"/>
        <end position="349"/>
    </location>
</feature>
<feature type="compositionally biased region" description="Acidic residues" evidence="1">
    <location>
        <begin position="374"/>
        <end position="392"/>
    </location>
</feature>
<dbReference type="VEuPathDB" id="FungiDB:AMAG_08267"/>
<dbReference type="PANTHER" id="PTHR35711">
    <property type="entry name" value="EXPRESSED PROTEIN"/>
    <property type="match status" value="1"/>
</dbReference>
<evidence type="ECO:0000313" key="3">
    <source>
        <dbReference type="EMBL" id="KNE63100.1"/>
    </source>
</evidence>
<feature type="region of interest" description="Disordered" evidence="1">
    <location>
        <begin position="1"/>
        <end position="23"/>
    </location>
</feature>
<feature type="region of interest" description="Disordered" evidence="1">
    <location>
        <begin position="828"/>
        <end position="860"/>
    </location>
</feature>
<feature type="region of interest" description="Disordered" evidence="1">
    <location>
        <begin position="93"/>
        <end position="194"/>
    </location>
</feature>
<dbReference type="InterPro" id="IPR018564">
    <property type="entry name" value="Repl_chkpnt_MRC1_dom"/>
</dbReference>
<sequence>MTSPPGSTSRPTGVGLEDDPVDQEPVAVDQAQLKSMMLGSLLDESDDDDDDLPAPRAPLTKSAPAGCPVPAPAAGPAPAPALVPVAVRENSVNDDDLDDLLPPLDYTVAPKPAPAAAPATLAPSSRPGTHDGHRIAARTERPAAPVSFTANDDGKPRSDDVVGEGSTSDQEHDLDSAVPNSASAPKRQSKRAVAELQRETARVVRAQRLTLESGMVKRDFASFLQTKMAALREQRSQAVSTAAPASAPADPDALIDLSDSDSDHDDPAPASTTKSAKPAISALQAEEEHKRKLRLKMAQQALAKRAKALFFAQGDAAPPPPPPKPLALVPLPPPPAAMDVDDDDDEAMEDRESVGWNSEEEEMDVDYEPAAGGDGDDEGSDEDDLDEAEEDAPSAPLNVDEFELPELDVASLALGSTTIPAESRVDDSDDDEIVRQAVVPSSRKRKRVVVQDDDDEDEPGRPSTAHSARARPTPDPKPPLLAGLANGDDDDAPAGFSQLFQATGVPMPSASASPKRTSPARALANNSNDVNDDDPPAGFSQLFQATGEPMLVSSPGLPRATTASIDADAPSGFSQLFKSTATGSTVPIAAAGATQVFDRLRRQQEHAAADFVLPMDTQQLLLSATSFPGLHENDSDDEGGADTSMIDPVQQIRALAATPRSPTVPVTPYTPAAPPAAAVTRTVPPDTFTPVMSDDDDDAIADAPTRLSAAPGPRRLVSKREVDTFKSLARGMLETEAAESDDEFMGLGGADGEEDEDDHAMDLDLIAADDDPDADKGAAAVRELAMQQRHAEDEAATKRLEQDLLLGGGLGLGRRARMDMVGKGYGLEDLDDDDGWGAGGTGSSRRPGGRSKRRRGAMAKDMEKLAENPATAAFARAFVDVDDAEDFVGDEPTTFVGLDVLDQELAPTTADLPQARRARKMSVPSSPAKSPARRGYGGDAGNEGGSSIPRMTDARAIGRIVPTRTRSYIGTAAGGGVAVGDMRGPPTAFGAIPTAMMGGTTAVSATGAPSTGAVPSTRSQPPAGGAKPPVSTTELASTSRLLDVLGDQPAKTRRMT</sequence>
<dbReference type="EMBL" id="GG745341">
    <property type="protein sequence ID" value="KNE63100.1"/>
    <property type="molecule type" value="Genomic_DNA"/>
</dbReference>
<protein>
    <recommendedName>
        <fullName evidence="2">DNA replication checkpoint mediator MRC1 domain-containing protein</fullName>
    </recommendedName>
</protein>
<feature type="compositionally biased region" description="Acidic residues" evidence="1">
    <location>
        <begin position="358"/>
        <end position="367"/>
    </location>
</feature>
<keyword evidence="4" id="KW-1185">Reference proteome</keyword>
<reference evidence="3 4" key="1">
    <citation type="submission" date="2009-11" db="EMBL/GenBank/DDBJ databases">
        <title>Annotation of Allomyces macrogynus ATCC 38327.</title>
        <authorList>
            <consortium name="The Broad Institute Genome Sequencing Platform"/>
            <person name="Russ C."/>
            <person name="Cuomo C."/>
            <person name="Burger G."/>
            <person name="Gray M.W."/>
            <person name="Holland P.W.H."/>
            <person name="King N."/>
            <person name="Lang F.B.F."/>
            <person name="Roger A.J."/>
            <person name="Ruiz-Trillo I."/>
            <person name="Young S.K."/>
            <person name="Zeng Q."/>
            <person name="Gargeya S."/>
            <person name="Fitzgerald M."/>
            <person name="Haas B."/>
            <person name="Abouelleil A."/>
            <person name="Alvarado L."/>
            <person name="Arachchi H.M."/>
            <person name="Berlin A."/>
            <person name="Chapman S.B."/>
            <person name="Gearin G."/>
            <person name="Goldberg J."/>
            <person name="Griggs A."/>
            <person name="Gujja S."/>
            <person name="Hansen M."/>
            <person name="Heiman D."/>
            <person name="Howarth C."/>
            <person name="Larimer J."/>
            <person name="Lui A."/>
            <person name="MacDonald P.J.P."/>
            <person name="McCowen C."/>
            <person name="Montmayeur A."/>
            <person name="Murphy C."/>
            <person name="Neiman D."/>
            <person name="Pearson M."/>
            <person name="Priest M."/>
            <person name="Roberts A."/>
            <person name="Saif S."/>
            <person name="Shea T."/>
            <person name="Sisk P."/>
            <person name="Stolte C."/>
            <person name="Sykes S."/>
            <person name="Wortman J."/>
            <person name="Nusbaum C."/>
            <person name="Birren B."/>
        </authorList>
    </citation>
    <scope>NUCLEOTIDE SEQUENCE [LARGE SCALE GENOMIC DNA]</scope>
    <source>
        <strain evidence="3 4">ATCC 38327</strain>
    </source>
</reference>
<feature type="region of interest" description="Disordered" evidence="1">
    <location>
        <begin position="232"/>
        <end position="294"/>
    </location>
</feature>
<dbReference type="AlphaFoldDB" id="A0A0L0SL45"/>